<feature type="chain" id="PRO_5044232919" description="RDD domain-containing protein" evidence="2">
    <location>
        <begin position="22"/>
        <end position="192"/>
    </location>
</feature>
<evidence type="ECO:0000256" key="1">
    <source>
        <dbReference type="SAM" id="Phobius"/>
    </source>
</evidence>
<keyword evidence="4" id="KW-1185">Reference proteome</keyword>
<sequence length="192" mass="19921">MLRVMVWCAAAGWAAPQRCAARPSMPRPTQARAYAFATAIAPPLLPGMAAASAQLPSAAPALEHLPAAVSTIPEAPLLTAVPAAPEYALHFLVAASEITPRGITAEDTVVFVLGCVPFLWAAVEFWRRIAVGDAFGTGVDSVVIKDSSGGRKNPVRRVLGKDAILAARVLFAIAFASGVLLLLAIADVTTGR</sequence>
<dbReference type="EMBL" id="JBGBPQ010000003">
    <property type="protein sequence ID" value="KAL1527005.1"/>
    <property type="molecule type" value="Genomic_DNA"/>
</dbReference>
<keyword evidence="2" id="KW-0732">Signal</keyword>
<dbReference type="Proteomes" id="UP001515480">
    <property type="component" value="Unassembled WGS sequence"/>
</dbReference>
<evidence type="ECO:0008006" key="5">
    <source>
        <dbReference type="Google" id="ProtNLM"/>
    </source>
</evidence>
<protein>
    <recommendedName>
        <fullName evidence="5">RDD domain-containing protein</fullName>
    </recommendedName>
</protein>
<keyword evidence="1" id="KW-0812">Transmembrane</keyword>
<evidence type="ECO:0000313" key="4">
    <source>
        <dbReference type="Proteomes" id="UP001515480"/>
    </source>
</evidence>
<organism evidence="3 4">
    <name type="scientific">Prymnesium parvum</name>
    <name type="common">Toxic golden alga</name>
    <dbReference type="NCBI Taxonomy" id="97485"/>
    <lineage>
        <taxon>Eukaryota</taxon>
        <taxon>Haptista</taxon>
        <taxon>Haptophyta</taxon>
        <taxon>Prymnesiophyceae</taxon>
        <taxon>Prymnesiales</taxon>
        <taxon>Prymnesiaceae</taxon>
        <taxon>Prymnesium</taxon>
    </lineage>
</organism>
<gene>
    <name evidence="3" type="ORF">AB1Y20_015693</name>
</gene>
<feature type="signal peptide" evidence="2">
    <location>
        <begin position="1"/>
        <end position="21"/>
    </location>
</feature>
<dbReference type="AlphaFoldDB" id="A0AB34K263"/>
<comment type="caution">
    <text evidence="3">The sequence shown here is derived from an EMBL/GenBank/DDBJ whole genome shotgun (WGS) entry which is preliminary data.</text>
</comment>
<evidence type="ECO:0000313" key="3">
    <source>
        <dbReference type="EMBL" id="KAL1527005.1"/>
    </source>
</evidence>
<proteinExistence type="predicted"/>
<evidence type="ECO:0000256" key="2">
    <source>
        <dbReference type="SAM" id="SignalP"/>
    </source>
</evidence>
<keyword evidence="1" id="KW-1133">Transmembrane helix</keyword>
<accession>A0AB34K263</accession>
<name>A0AB34K263_PRYPA</name>
<keyword evidence="1" id="KW-0472">Membrane</keyword>
<reference evidence="3 4" key="1">
    <citation type="journal article" date="2024" name="Science">
        <title>Giant polyketide synthase enzymes in the biosynthesis of giant marine polyether toxins.</title>
        <authorList>
            <person name="Fallon T.R."/>
            <person name="Shende V.V."/>
            <person name="Wierzbicki I.H."/>
            <person name="Pendleton A.L."/>
            <person name="Watervoot N.F."/>
            <person name="Auber R.P."/>
            <person name="Gonzalez D.J."/>
            <person name="Wisecaver J.H."/>
            <person name="Moore B.S."/>
        </authorList>
    </citation>
    <scope>NUCLEOTIDE SEQUENCE [LARGE SCALE GENOMIC DNA]</scope>
    <source>
        <strain evidence="3 4">12B1</strain>
    </source>
</reference>
<feature type="transmembrane region" description="Helical" evidence="1">
    <location>
        <begin position="165"/>
        <end position="186"/>
    </location>
</feature>